<dbReference type="RefSeq" id="WP_344548065.1">
    <property type="nucleotide sequence ID" value="NZ_BAAATD010000017.1"/>
</dbReference>
<dbReference type="PRINTS" id="PR00081">
    <property type="entry name" value="GDHRDH"/>
</dbReference>
<dbReference type="PANTHER" id="PTHR43477">
    <property type="entry name" value="DIHYDROANTICAPSIN 7-DEHYDROGENASE"/>
    <property type="match status" value="1"/>
</dbReference>
<dbReference type="InterPro" id="IPR036291">
    <property type="entry name" value="NAD(P)-bd_dom_sf"/>
</dbReference>
<reference evidence="3 4" key="1">
    <citation type="journal article" date="2019" name="Int. J. Syst. Evol. Microbiol.">
        <title>The Global Catalogue of Microorganisms (GCM) 10K type strain sequencing project: providing services to taxonomists for standard genome sequencing and annotation.</title>
        <authorList>
            <consortium name="The Broad Institute Genomics Platform"/>
            <consortium name="The Broad Institute Genome Sequencing Center for Infectious Disease"/>
            <person name="Wu L."/>
            <person name="Ma J."/>
        </authorList>
    </citation>
    <scope>NUCLEOTIDE SEQUENCE [LARGE SCALE GENOMIC DNA]</scope>
    <source>
        <strain evidence="3 4">JCM 6833</strain>
    </source>
</reference>
<keyword evidence="4" id="KW-1185">Reference proteome</keyword>
<comment type="similarity">
    <text evidence="1">Belongs to the short-chain dehydrogenases/reductases (SDR) family.</text>
</comment>
<dbReference type="NCBIfam" id="NF005468">
    <property type="entry name" value="PRK07062.1"/>
    <property type="match status" value="1"/>
</dbReference>
<proteinExistence type="inferred from homology"/>
<dbReference type="EMBL" id="BAAATD010000017">
    <property type="protein sequence ID" value="GAA2632588.1"/>
    <property type="molecule type" value="Genomic_DNA"/>
</dbReference>
<dbReference type="InterPro" id="IPR051122">
    <property type="entry name" value="SDR_DHRS6-like"/>
</dbReference>
<gene>
    <name evidence="3" type="ORF">GCM10010411_83630</name>
</gene>
<dbReference type="InterPro" id="IPR002347">
    <property type="entry name" value="SDR_fam"/>
</dbReference>
<protein>
    <submittedName>
        <fullName evidence="3">SDR family oxidoreductase</fullName>
    </submittedName>
</protein>
<dbReference type="Proteomes" id="UP001501509">
    <property type="component" value="Unassembled WGS sequence"/>
</dbReference>
<name>A0ABN3QRG9_9ACTN</name>
<evidence type="ECO:0000313" key="3">
    <source>
        <dbReference type="EMBL" id="GAA2632588.1"/>
    </source>
</evidence>
<dbReference type="PANTHER" id="PTHR43477:SF1">
    <property type="entry name" value="DIHYDROANTICAPSIN 7-DEHYDROGENASE"/>
    <property type="match status" value="1"/>
</dbReference>
<dbReference type="Gene3D" id="3.40.50.720">
    <property type="entry name" value="NAD(P)-binding Rossmann-like Domain"/>
    <property type="match status" value="1"/>
</dbReference>
<sequence>MDLGLAGRVYAVTGASSGVGLATAALLLADGAHVAAFARDAGRLSAALDALPRAAEARVYARSCDVLDGAAVAEFIDGAAADLGGLDGVVNNAGRSLMAPVAETTETQWREEFELKIFSVLNAVRAAEPHLRRSDAPAIVNVNAVLARQPEPRLGATSAARAALLNLTKTLSVDLAPIRVNSVCLGLIDTGQWRRRHEAAGTAQTYEEWTGALAADRGIALGRLGTADEVAHPIVALLSPRASYITGTSIDVGGGVSRYV</sequence>
<evidence type="ECO:0000256" key="1">
    <source>
        <dbReference type="ARBA" id="ARBA00006484"/>
    </source>
</evidence>
<keyword evidence="2" id="KW-0560">Oxidoreductase</keyword>
<comment type="caution">
    <text evidence="3">The sequence shown here is derived from an EMBL/GenBank/DDBJ whole genome shotgun (WGS) entry which is preliminary data.</text>
</comment>
<evidence type="ECO:0000256" key="2">
    <source>
        <dbReference type="ARBA" id="ARBA00023002"/>
    </source>
</evidence>
<dbReference type="Pfam" id="PF13561">
    <property type="entry name" value="adh_short_C2"/>
    <property type="match status" value="1"/>
</dbReference>
<evidence type="ECO:0000313" key="4">
    <source>
        <dbReference type="Proteomes" id="UP001501509"/>
    </source>
</evidence>
<dbReference type="PRINTS" id="PR00080">
    <property type="entry name" value="SDRFAMILY"/>
</dbReference>
<organism evidence="3 4">
    <name type="scientific">Actinomadura fulvescens</name>
    <dbReference type="NCBI Taxonomy" id="46160"/>
    <lineage>
        <taxon>Bacteria</taxon>
        <taxon>Bacillati</taxon>
        <taxon>Actinomycetota</taxon>
        <taxon>Actinomycetes</taxon>
        <taxon>Streptosporangiales</taxon>
        <taxon>Thermomonosporaceae</taxon>
        <taxon>Actinomadura</taxon>
    </lineage>
</organism>
<accession>A0ABN3QRG9</accession>
<dbReference type="SUPFAM" id="SSF51735">
    <property type="entry name" value="NAD(P)-binding Rossmann-fold domains"/>
    <property type="match status" value="1"/>
</dbReference>